<dbReference type="VEuPathDB" id="VectorBase:AQUA015006"/>
<dbReference type="Proteomes" id="UP000076407">
    <property type="component" value="Unassembled WGS sequence"/>
</dbReference>
<accession>A0A182XT57</accession>
<evidence type="ECO:0000313" key="2">
    <source>
        <dbReference type="Proteomes" id="UP000076407"/>
    </source>
</evidence>
<keyword evidence="2" id="KW-1185">Reference proteome</keyword>
<name>A0A182XT57_ANOQN</name>
<proteinExistence type="predicted"/>
<organism evidence="1 2">
    <name type="scientific">Anopheles quadriannulatus</name>
    <name type="common">Mosquito</name>
    <dbReference type="NCBI Taxonomy" id="34691"/>
    <lineage>
        <taxon>Eukaryota</taxon>
        <taxon>Metazoa</taxon>
        <taxon>Ecdysozoa</taxon>
        <taxon>Arthropoda</taxon>
        <taxon>Hexapoda</taxon>
        <taxon>Insecta</taxon>
        <taxon>Pterygota</taxon>
        <taxon>Neoptera</taxon>
        <taxon>Endopterygota</taxon>
        <taxon>Diptera</taxon>
        <taxon>Nematocera</taxon>
        <taxon>Culicoidea</taxon>
        <taxon>Culicidae</taxon>
        <taxon>Anophelinae</taxon>
        <taxon>Anopheles</taxon>
    </lineage>
</organism>
<evidence type="ECO:0000313" key="1">
    <source>
        <dbReference type="EnsemblMetazoa" id="AQUA015006-PA"/>
    </source>
</evidence>
<sequence length="51" mass="5844">MGMCFQNRKEINRTESTRIRLPAPIVCKLLCKIMLKRCPLPCCTTLSTPFS</sequence>
<dbReference type="EnsemblMetazoa" id="AQUA015006-RA">
    <property type="protein sequence ID" value="AQUA015006-PA"/>
    <property type="gene ID" value="AQUA015006"/>
</dbReference>
<dbReference type="AlphaFoldDB" id="A0A182XT57"/>
<protein>
    <submittedName>
        <fullName evidence="1">Uncharacterized protein</fullName>
    </submittedName>
</protein>
<reference evidence="1" key="1">
    <citation type="submission" date="2020-05" db="UniProtKB">
        <authorList>
            <consortium name="EnsemblMetazoa"/>
        </authorList>
    </citation>
    <scope>IDENTIFICATION</scope>
    <source>
        <strain evidence="1">SANGQUA</strain>
    </source>
</reference>